<gene>
    <name evidence="2" type="ORF">C8F04DRAFT_1198801</name>
</gene>
<organism evidence="2 3">
    <name type="scientific">Mycena alexandri</name>
    <dbReference type="NCBI Taxonomy" id="1745969"/>
    <lineage>
        <taxon>Eukaryota</taxon>
        <taxon>Fungi</taxon>
        <taxon>Dikarya</taxon>
        <taxon>Basidiomycota</taxon>
        <taxon>Agaricomycotina</taxon>
        <taxon>Agaricomycetes</taxon>
        <taxon>Agaricomycetidae</taxon>
        <taxon>Agaricales</taxon>
        <taxon>Marasmiineae</taxon>
        <taxon>Mycenaceae</taxon>
        <taxon>Mycena</taxon>
    </lineage>
</organism>
<evidence type="ECO:0000256" key="1">
    <source>
        <dbReference type="SAM" id="MobiDB-lite"/>
    </source>
</evidence>
<feature type="compositionally biased region" description="Gly residues" evidence="1">
    <location>
        <begin position="208"/>
        <end position="218"/>
    </location>
</feature>
<dbReference type="EMBL" id="JARJCM010000333">
    <property type="protein sequence ID" value="KAJ7018584.1"/>
    <property type="molecule type" value="Genomic_DNA"/>
</dbReference>
<proteinExistence type="predicted"/>
<feature type="region of interest" description="Disordered" evidence="1">
    <location>
        <begin position="123"/>
        <end position="145"/>
    </location>
</feature>
<name>A0AAD6S0I3_9AGAR</name>
<dbReference type="AlphaFoldDB" id="A0AAD6S0I3"/>
<keyword evidence="3" id="KW-1185">Reference proteome</keyword>
<comment type="caution">
    <text evidence="2">The sequence shown here is derived from an EMBL/GenBank/DDBJ whole genome shotgun (WGS) entry which is preliminary data.</text>
</comment>
<protein>
    <submittedName>
        <fullName evidence="2">Uncharacterized protein</fullName>
    </submittedName>
</protein>
<dbReference type="Proteomes" id="UP001218188">
    <property type="component" value="Unassembled WGS sequence"/>
</dbReference>
<accession>A0AAD6S0I3</accession>
<feature type="region of interest" description="Disordered" evidence="1">
    <location>
        <begin position="205"/>
        <end position="254"/>
    </location>
</feature>
<sequence>MPKEKASIVRTRTAILVSTTGGVAAERGFEDSGAEPFLEPYDDIIGEGLHVSFFKGVFDERAFGGCGGLGAAIADVRSGVSTRIRAKHPTAPGTRTWCMIRNRTRTRAVAYTHRDDPSWCRITLPDTAPRKQGMGGNTARDVPVHGNSTNVAARRIRTPAHRPRPRPDEPINETDTCAHGLREHDIAMEVNGKEMKGREMVRVRGSTNAGGEGKGGGVASTRMPEDPERCRMSRSVARRGCRRADAPKDMGVSE</sequence>
<evidence type="ECO:0000313" key="2">
    <source>
        <dbReference type="EMBL" id="KAJ7018584.1"/>
    </source>
</evidence>
<reference evidence="2" key="1">
    <citation type="submission" date="2023-03" db="EMBL/GenBank/DDBJ databases">
        <title>Massive genome expansion in bonnet fungi (Mycena s.s.) driven by repeated elements and novel gene families across ecological guilds.</title>
        <authorList>
            <consortium name="Lawrence Berkeley National Laboratory"/>
            <person name="Harder C.B."/>
            <person name="Miyauchi S."/>
            <person name="Viragh M."/>
            <person name="Kuo A."/>
            <person name="Thoen E."/>
            <person name="Andreopoulos B."/>
            <person name="Lu D."/>
            <person name="Skrede I."/>
            <person name="Drula E."/>
            <person name="Henrissat B."/>
            <person name="Morin E."/>
            <person name="Kohler A."/>
            <person name="Barry K."/>
            <person name="LaButti K."/>
            <person name="Morin E."/>
            <person name="Salamov A."/>
            <person name="Lipzen A."/>
            <person name="Mereny Z."/>
            <person name="Hegedus B."/>
            <person name="Baldrian P."/>
            <person name="Stursova M."/>
            <person name="Weitz H."/>
            <person name="Taylor A."/>
            <person name="Grigoriev I.V."/>
            <person name="Nagy L.G."/>
            <person name="Martin F."/>
            <person name="Kauserud H."/>
        </authorList>
    </citation>
    <scope>NUCLEOTIDE SEQUENCE</scope>
    <source>
        <strain evidence="2">CBHHK200</strain>
    </source>
</reference>
<evidence type="ECO:0000313" key="3">
    <source>
        <dbReference type="Proteomes" id="UP001218188"/>
    </source>
</evidence>